<proteinExistence type="predicted"/>
<evidence type="ECO:0000313" key="1">
    <source>
        <dbReference type="EMBL" id="GHC99077.1"/>
    </source>
</evidence>
<accession>A0ABQ3GAZ4</accession>
<dbReference type="Proteomes" id="UP000642819">
    <property type="component" value="Unassembled WGS sequence"/>
</dbReference>
<gene>
    <name evidence="1" type="ORF">GCM10008096_00850</name>
</gene>
<dbReference type="EMBL" id="BMXK01000001">
    <property type="protein sequence ID" value="GHC99077.1"/>
    <property type="molecule type" value="Genomic_DNA"/>
</dbReference>
<sequence>MADYTVEIMNTAEIDNSAYQAAKDLAEELDELADIANPLYVDAINDLSSGPQTVVDVVEKGDASLDIPAQEMMLAALQAGETCLAGSTLDDYATALATRVKKLPPEYGGQDTAPSVCVADSSIALVASSWEMVILSIGATDHHETVEVFYDTVSNLSENSSPSCLGRTELADLAFDASLLIIGVDMSGKSNTASYNKVRDAFEAWLAAIDRADVEVATP</sequence>
<keyword evidence="2" id="KW-1185">Reference proteome</keyword>
<reference evidence="2" key="1">
    <citation type="journal article" date="2019" name="Int. J. Syst. Evol. Microbiol.">
        <title>The Global Catalogue of Microorganisms (GCM) 10K type strain sequencing project: providing services to taxonomists for standard genome sequencing and annotation.</title>
        <authorList>
            <consortium name="The Broad Institute Genomics Platform"/>
            <consortium name="The Broad Institute Genome Sequencing Center for Infectious Disease"/>
            <person name="Wu L."/>
            <person name="Ma J."/>
        </authorList>
    </citation>
    <scope>NUCLEOTIDE SEQUENCE [LARGE SCALE GENOMIC DNA]</scope>
    <source>
        <strain evidence="2">KCTC 19466</strain>
    </source>
</reference>
<dbReference type="RefSeq" id="WP_189348139.1">
    <property type="nucleotide sequence ID" value="NZ_BMXK01000001.1"/>
</dbReference>
<protein>
    <submittedName>
        <fullName evidence="1">Uncharacterized protein</fullName>
    </submittedName>
</protein>
<comment type="caution">
    <text evidence="1">The sequence shown here is derived from an EMBL/GenBank/DDBJ whole genome shotgun (WGS) entry which is preliminary data.</text>
</comment>
<name>A0ABQ3GAZ4_9MICC</name>
<evidence type="ECO:0000313" key="2">
    <source>
        <dbReference type="Proteomes" id="UP000642819"/>
    </source>
</evidence>
<organism evidence="1 2">
    <name type="scientific">Zhihengliuella salsuginis</name>
    <dbReference type="NCBI Taxonomy" id="578222"/>
    <lineage>
        <taxon>Bacteria</taxon>
        <taxon>Bacillati</taxon>
        <taxon>Actinomycetota</taxon>
        <taxon>Actinomycetes</taxon>
        <taxon>Micrococcales</taxon>
        <taxon>Micrococcaceae</taxon>
        <taxon>Zhihengliuella</taxon>
    </lineage>
</organism>